<sequence length="469" mass="50025">MATMSSVNPATGEVLARFDEITDAELERRLALAAATFRSWRRVPIAERAQRMRRAAEVLEARKDALGRTMTLEMGKTLRSAVAEAEKCAWVCRFYAEHAERFLADEVLPSSAARSFTRCLPVGPVLAVMPWNFPFWQVFRFAAPALMAGNVGVLKHASNVPQSALAIEAVFREAGFPEGCFQTLLVGSSRVQRVVEDPRIAAATLTGSEGAGSAVASAAGRVIKKTVLELGGSDAFVVMPSADLDAAVATAVTARTINNGQSCIAAKRFVVHEAVYDRFEQAFVRRMAALKVGDPLDAGTDVGPVVSEAELKKLSEQVDAAVKAGGRLLLGGAPAGGPGFYYPPTVIADVPPTSPSYREEIFGPVALLFRARNLDQAISIANDVPFGLGSSVWTREPAERDRFVDELEAGATFVNAMVASDPRLPFGGVKRSGYGRELAREGIREFVNLKTVVLQDAAAAAGQPGAAME</sequence>
<name>Q2IDY5_ANADE</name>
<dbReference type="GO" id="GO:0004030">
    <property type="term" value="F:aldehyde dehydrogenase [NAD(P)+] activity"/>
    <property type="evidence" value="ECO:0007669"/>
    <property type="project" value="InterPro"/>
</dbReference>
<dbReference type="STRING" id="290397.Adeh_3025"/>
<dbReference type="Pfam" id="PF00171">
    <property type="entry name" value="Aldedh"/>
    <property type="match status" value="1"/>
</dbReference>
<dbReference type="CDD" id="cd07100">
    <property type="entry name" value="ALDH_SSADH1_GabD1"/>
    <property type="match status" value="1"/>
</dbReference>
<evidence type="ECO:0000256" key="3">
    <source>
        <dbReference type="ARBA" id="ARBA00023002"/>
    </source>
</evidence>
<dbReference type="PANTHER" id="PTHR43217">
    <property type="entry name" value="SUCCINATE SEMIALDEHYDE DEHYDROGENASE [NAD(P)+] SAD"/>
    <property type="match status" value="1"/>
</dbReference>
<dbReference type="GO" id="GO:0004777">
    <property type="term" value="F:succinate-semialdehyde dehydrogenase (NAD+) activity"/>
    <property type="evidence" value="ECO:0007669"/>
    <property type="project" value="TreeGrafter"/>
</dbReference>
<dbReference type="InterPro" id="IPR044148">
    <property type="entry name" value="ALDH_GabD1-like"/>
</dbReference>
<dbReference type="Gene3D" id="3.40.605.10">
    <property type="entry name" value="Aldehyde Dehydrogenase, Chain A, domain 1"/>
    <property type="match status" value="1"/>
</dbReference>
<keyword evidence="2" id="KW-0521">NADP</keyword>
<keyword evidence="3" id="KW-0560">Oxidoreductase</keyword>
<proteinExistence type="inferred from homology"/>
<dbReference type="HOGENOM" id="CLU_005391_1_0_7"/>
<feature type="domain" description="Aldehyde dehydrogenase" evidence="4">
    <location>
        <begin position="3"/>
        <end position="452"/>
    </location>
</feature>
<dbReference type="Proteomes" id="UP000001935">
    <property type="component" value="Chromosome"/>
</dbReference>
<dbReference type="InterPro" id="IPR016161">
    <property type="entry name" value="Ald_DH/histidinol_DH"/>
</dbReference>
<dbReference type="PANTHER" id="PTHR43217:SF1">
    <property type="entry name" value="SUCCINATE SEMIALDEHYDE DEHYDROGENASE [NAD(P)+] SAD"/>
    <property type="match status" value="1"/>
</dbReference>
<protein>
    <submittedName>
        <fullName evidence="5">Aldehyde dehydrogenase</fullName>
    </submittedName>
</protein>
<dbReference type="InterPro" id="IPR015590">
    <property type="entry name" value="Aldehyde_DH_dom"/>
</dbReference>
<accession>Q2IDY5</accession>
<dbReference type="OrthoDB" id="5288040at2"/>
<comment type="similarity">
    <text evidence="1">Belongs to the aldehyde dehydrogenase family.</text>
</comment>
<dbReference type="KEGG" id="ade:Adeh_3025"/>
<evidence type="ECO:0000256" key="2">
    <source>
        <dbReference type="ARBA" id="ARBA00022857"/>
    </source>
</evidence>
<dbReference type="SUPFAM" id="SSF53720">
    <property type="entry name" value="ALDH-like"/>
    <property type="match status" value="1"/>
</dbReference>
<dbReference type="FunFam" id="3.40.309.10:FF:000010">
    <property type="entry name" value="Gamma-aminobutyraldehyde dehydrogenase"/>
    <property type="match status" value="1"/>
</dbReference>
<dbReference type="InterPro" id="IPR047110">
    <property type="entry name" value="GABD/Sad-like"/>
</dbReference>
<dbReference type="AlphaFoldDB" id="Q2IDY5"/>
<dbReference type="InterPro" id="IPR016162">
    <property type="entry name" value="Ald_DH_N"/>
</dbReference>
<evidence type="ECO:0000313" key="6">
    <source>
        <dbReference type="Proteomes" id="UP000001935"/>
    </source>
</evidence>
<dbReference type="Gene3D" id="3.40.309.10">
    <property type="entry name" value="Aldehyde Dehydrogenase, Chain A, domain 2"/>
    <property type="match status" value="1"/>
</dbReference>
<organism evidence="5 6">
    <name type="scientific">Anaeromyxobacter dehalogenans (strain 2CP-C)</name>
    <dbReference type="NCBI Taxonomy" id="290397"/>
    <lineage>
        <taxon>Bacteria</taxon>
        <taxon>Pseudomonadati</taxon>
        <taxon>Myxococcota</taxon>
        <taxon>Myxococcia</taxon>
        <taxon>Myxococcales</taxon>
        <taxon>Cystobacterineae</taxon>
        <taxon>Anaeromyxobacteraceae</taxon>
        <taxon>Anaeromyxobacter</taxon>
    </lineage>
</organism>
<dbReference type="RefSeq" id="WP_011422076.1">
    <property type="nucleotide sequence ID" value="NC_007760.1"/>
</dbReference>
<reference evidence="5 6" key="1">
    <citation type="submission" date="2006-01" db="EMBL/GenBank/DDBJ databases">
        <title>Complete sequence of Anaeromyxobacter dehalogenans 2CP-C.</title>
        <authorList>
            <consortium name="US DOE Joint Genome Institute"/>
            <person name="Copeland A."/>
            <person name="Lucas S."/>
            <person name="Lapidus A."/>
            <person name="Barry K."/>
            <person name="Detter J.C."/>
            <person name="Glavina T."/>
            <person name="Hammon N."/>
            <person name="Israni S."/>
            <person name="Pitluck S."/>
            <person name="Brettin T."/>
            <person name="Bruce D."/>
            <person name="Han C."/>
            <person name="Tapia R."/>
            <person name="Gilna P."/>
            <person name="Kiss H."/>
            <person name="Schmutz J."/>
            <person name="Larimer F."/>
            <person name="Land M."/>
            <person name="Kyrpides N."/>
            <person name="Anderson I."/>
            <person name="Sanford R.A."/>
            <person name="Ritalahti K.M."/>
            <person name="Thomas H.S."/>
            <person name="Kirby J.R."/>
            <person name="Zhulin I.B."/>
            <person name="Loeffler F.E."/>
            <person name="Richardson P."/>
        </authorList>
    </citation>
    <scope>NUCLEOTIDE SEQUENCE [LARGE SCALE GENOMIC DNA]</scope>
    <source>
        <strain evidence="5 6">2CP-C</strain>
    </source>
</reference>
<dbReference type="FunFam" id="3.40.605.10:FF:000012">
    <property type="entry name" value="NAD-dependent succinate-semialdehyde dehydrogenase"/>
    <property type="match status" value="1"/>
</dbReference>
<gene>
    <name evidence="5" type="ordered locus">Adeh_3025</name>
</gene>
<dbReference type="InterPro" id="IPR016163">
    <property type="entry name" value="Ald_DH_C"/>
</dbReference>
<evidence type="ECO:0000259" key="4">
    <source>
        <dbReference type="Pfam" id="PF00171"/>
    </source>
</evidence>
<dbReference type="EMBL" id="CP000251">
    <property type="protein sequence ID" value="ABC82794.1"/>
    <property type="molecule type" value="Genomic_DNA"/>
</dbReference>
<evidence type="ECO:0000256" key="1">
    <source>
        <dbReference type="ARBA" id="ARBA00009986"/>
    </source>
</evidence>
<evidence type="ECO:0000313" key="5">
    <source>
        <dbReference type="EMBL" id="ABC82794.1"/>
    </source>
</evidence>
<dbReference type="eggNOG" id="COG1012">
    <property type="taxonomic scope" value="Bacteria"/>
</dbReference>